<gene>
    <name evidence="2" type="ORF">JD79_03404</name>
</gene>
<organism evidence="2 3">
    <name type="scientific">Geodermatophilus normandii</name>
    <dbReference type="NCBI Taxonomy" id="1137989"/>
    <lineage>
        <taxon>Bacteria</taxon>
        <taxon>Bacillati</taxon>
        <taxon>Actinomycetota</taxon>
        <taxon>Actinomycetes</taxon>
        <taxon>Geodermatophilales</taxon>
        <taxon>Geodermatophilaceae</taxon>
        <taxon>Geodermatophilus</taxon>
    </lineage>
</organism>
<feature type="domain" description="CATRA-Associated Small Protein" evidence="1">
    <location>
        <begin position="10"/>
        <end position="96"/>
    </location>
</feature>
<proteinExistence type="predicted"/>
<accession>A0A317QN91</accession>
<reference evidence="3" key="1">
    <citation type="submission" date="2018-05" db="EMBL/GenBank/DDBJ databases">
        <authorList>
            <person name="Klenk H.-P."/>
            <person name="Huntemann M."/>
            <person name="Clum A."/>
            <person name="Pillay M."/>
            <person name="Palaniappan K."/>
            <person name="Varghese N."/>
            <person name="Mikhailova N."/>
            <person name="Stamatis D."/>
            <person name="Reddy T."/>
            <person name="Daum C."/>
            <person name="Shapiro N."/>
            <person name="Ivanova N."/>
            <person name="Kyrpides N."/>
            <person name="Woyke T."/>
        </authorList>
    </citation>
    <scope>NUCLEOTIDE SEQUENCE [LARGE SCALE GENOMIC DNA]</scope>
    <source>
        <strain evidence="3">DSM 45417</strain>
    </source>
</reference>
<comment type="caution">
    <text evidence="2">The sequence shown here is derived from an EMBL/GenBank/DDBJ whole genome shotgun (WGS) entry which is preliminary data.</text>
</comment>
<dbReference type="InterPro" id="IPR046924">
    <property type="entry name" value="CATASP"/>
</dbReference>
<evidence type="ECO:0000259" key="1">
    <source>
        <dbReference type="Pfam" id="PF20271"/>
    </source>
</evidence>
<dbReference type="EMBL" id="QGTX01000001">
    <property type="protein sequence ID" value="PWW24226.1"/>
    <property type="molecule type" value="Genomic_DNA"/>
</dbReference>
<evidence type="ECO:0000313" key="3">
    <source>
        <dbReference type="Proteomes" id="UP000246661"/>
    </source>
</evidence>
<dbReference type="AlphaFoldDB" id="A0A317QN91"/>
<dbReference type="RefSeq" id="WP_110006450.1">
    <property type="nucleotide sequence ID" value="NZ_QGTX01000001.1"/>
</dbReference>
<dbReference type="Pfam" id="PF20271">
    <property type="entry name" value="CATASP"/>
    <property type="match status" value="1"/>
</dbReference>
<protein>
    <recommendedName>
        <fullName evidence="1">CATRA-Associated Small Protein domain-containing protein</fullName>
    </recommendedName>
</protein>
<name>A0A317QN91_9ACTN</name>
<dbReference type="OrthoDB" id="3540846at2"/>
<keyword evidence="3" id="KW-1185">Reference proteome</keyword>
<dbReference type="Proteomes" id="UP000246661">
    <property type="component" value="Unassembled WGS sequence"/>
</dbReference>
<evidence type="ECO:0000313" key="2">
    <source>
        <dbReference type="EMBL" id="PWW24226.1"/>
    </source>
</evidence>
<sequence length="113" mass="12075">MNDEVLDETVDALRHVLLRVQLSSSGWSDIEELLPRFTDAVAADDGQELSGAVASLDLLASRRMTSAETPPSEEVLGPASAPVRERINELIHTLESLRRGRGAGSDGAQRAPG</sequence>